<dbReference type="SMR" id="A0A061YCS5"/>
<dbReference type="InterPro" id="IPR002104">
    <property type="entry name" value="Integrase_catalytic"/>
</dbReference>
<evidence type="ECO:0000256" key="3">
    <source>
        <dbReference type="PIRSR" id="PIRSR004576-50"/>
    </source>
</evidence>
<dbReference type="Proteomes" id="UP001208624">
    <property type="component" value="Unassembled WGS sequence"/>
</dbReference>
<evidence type="ECO:0000313" key="15">
    <source>
        <dbReference type="EMBL" id="MCV5624808.1"/>
    </source>
</evidence>
<geneLocation type="plasmid" evidence="19">
    <name>prhb10-c12_2</name>
</geneLocation>
<evidence type="ECO:0000259" key="4">
    <source>
        <dbReference type="PROSITE" id="PS51898"/>
    </source>
</evidence>
<reference evidence="16" key="5">
    <citation type="submission" date="2018-06" db="EMBL/GenBank/DDBJ databases">
        <authorList>
            <person name="Ashton P.M."/>
            <person name="Dallman T."/>
            <person name="Nair S."/>
            <person name="De Pinna E."/>
            <person name="Peters T."/>
            <person name="Grant K."/>
        </authorList>
    </citation>
    <scope>NUCLEOTIDE SEQUENCE [LARGE SCALE GENOMIC DNA]</scope>
    <source>
        <strain evidence="16">462023</strain>
    </source>
</reference>
<feature type="domain" description="Tyr recombinase" evidence="4">
    <location>
        <begin position="40"/>
        <end position="225"/>
    </location>
</feature>
<geneLocation type="plasmid" evidence="7">
    <name>3</name>
</geneLocation>
<organism evidence="14 22">
    <name type="scientific">Escherichia coli</name>
    <dbReference type="NCBI Taxonomy" id="562"/>
    <lineage>
        <taxon>Bacteria</taxon>
        <taxon>Pseudomonadati</taxon>
        <taxon>Pseudomonadota</taxon>
        <taxon>Gammaproteobacteria</taxon>
        <taxon>Enterobacterales</taxon>
        <taxon>Enterobacteriaceae</taxon>
        <taxon>Escherichia</taxon>
    </lineage>
</organism>
<dbReference type="InterPro" id="IPR013762">
    <property type="entry name" value="Integrase-like_cat_sf"/>
</dbReference>
<evidence type="ECO:0000313" key="19">
    <source>
        <dbReference type="Proteomes" id="UP000514754"/>
    </source>
</evidence>
<evidence type="ECO:0000313" key="20">
    <source>
        <dbReference type="Proteomes" id="UP000523388"/>
    </source>
</evidence>
<dbReference type="GO" id="GO:0015074">
    <property type="term" value="P:DNA integration"/>
    <property type="evidence" value="ECO:0007669"/>
    <property type="project" value="UniProtKB-KW"/>
</dbReference>
<dbReference type="GO" id="GO:0006310">
    <property type="term" value="P:DNA recombination"/>
    <property type="evidence" value="ECO:0007669"/>
    <property type="project" value="UniProtKB-KW"/>
</dbReference>
<dbReference type="EMBL" id="LR595881">
    <property type="protein sequence ID" value="VUD38951.1"/>
    <property type="molecule type" value="Genomic_DNA"/>
</dbReference>
<geneLocation type="plasmid" evidence="18">
    <name>1</name>
</geneLocation>
<evidence type="ECO:0000313" key="16">
    <source>
        <dbReference type="EMBL" id="MJL96125.1"/>
    </source>
</evidence>
<dbReference type="EMBL" id="LR883002">
    <property type="protein sequence ID" value="CAD6024874.1"/>
    <property type="molecule type" value="Genomic_DNA"/>
</dbReference>
<gene>
    <name evidence="18" type="primary">xerD_1</name>
    <name evidence="8" type="ORF">C1Q91_004944</name>
    <name evidence="16" type="ORF">DNX30_26055</name>
    <name evidence="7" type="ORF">ETECE562_04959</name>
    <name evidence="9" type="ORF">FPS11_28040</name>
    <name evidence="12" type="ORF">GRC73_23540</name>
    <name evidence="10" type="ORF">GTP92_24695</name>
    <name evidence="11" type="ORF">HHH44_004865</name>
    <name evidence="13" type="ORF">HLZ39_24435</name>
    <name evidence="14" type="ORF">HV209_23175</name>
    <name evidence="17" type="ORF">HVW43_26225</name>
    <name evidence="15" type="ORF">OFN31_24195</name>
    <name evidence="18" type="ORF">SAMEA4363221_00029</name>
</gene>
<dbReference type="EMBL" id="KJ716874">
    <property type="protein sequence ID" value="AKA87298.1"/>
    <property type="molecule type" value="Genomic_DNA"/>
</dbReference>
<dbReference type="InterPro" id="IPR011010">
    <property type="entry name" value="DNA_brk_join_enz"/>
</dbReference>
<reference evidence="6" key="3">
    <citation type="submission" date="2015-04" db="EMBL/GenBank/DDBJ databases">
        <title>CTX-M-encoding plasmid pCA08 from community associated E. coli.</title>
        <authorList>
            <person name="Li J.-J."/>
            <person name="Doi Y."/>
        </authorList>
    </citation>
    <scope>NUCLEOTIDE SEQUENCE</scope>
    <source>
        <strain evidence="6">CA08</strain>
        <plasmid evidence="6">pCA08</plasmid>
    </source>
</reference>
<evidence type="ECO:0000313" key="5">
    <source>
        <dbReference type="EMBL" id="AKA87298.1"/>
    </source>
</evidence>
<dbReference type="PANTHER" id="PTHR30349">
    <property type="entry name" value="PHAGE INTEGRASE-RELATED"/>
    <property type="match status" value="1"/>
</dbReference>
<protein>
    <submittedName>
        <fullName evidence="5 6">Integrase</fullName>
    </submittedName>
    <submittedName>
        <fullName evidence="14">Site-specific integrase</fullName>
    </submittedName>
    <submittedName>
        <fullName evidence="8">Site-specific recombinase</fullName>
    </submittedName>
    <submittedName>
        <fullName evidence="18">Tyrosine recombinase XerD</fullName>
    </submittedName>
</protein>
<keyword evidence="14" id="KW-0614">Plasmid</keyword>
<reference evidence="10" key="8">
    <citation type="submission" date="2020-01" db="EMBL/GenBank/DDBJ databases">
        <authorList>
            <consortium name="GenomeTrakr network: Whole genome sequencing for foodborne pathogen traceback"/>
        </authorList>
    </citation>
    <scope>NUCLEOTIDE SEQUENCE</scope>
    <source>
        <strain evidence="8 20">AZ-TG102963</strain>
        <strain evidence="9 21">PSU-1859</strain>
        <strain evidence="10">PSU-2311</strain>
    </source>
</reference>
<dbReference type="Proteomes" id="UP000543252">
    <property type="component" value="Unassembled WGS sequence"/>
</dbReference>
<dbReference type="PIRSF" id="PIRSF004576">
    <property type="entry name" value="Resolvase_Rsv"/>
    <property type="match status" value="1"/>
</dbReference>
<reference evidence="13" key="7">
    <citation type="submission" date="2019-11" db="EMBL/GenBank/DDBJ databases">
        <authorList>
            <consortium name="NCBI Pathogen Detection Project"/>
        </authorList>
    </citation>
    <scope>NUCLEOTIDE SEQUENCE</scope>
    <source>
        <strain evidence="12">EC00763</strain>
        <strain evidence="13">Ecoli[ST-405]</strain>
        <strain evidence="11">W1_5_ERB1</strain>
    </source>
</reference>
<reference evidence="14 19" key="9">
    <citation type="submission" date="2020-06" db="EMBL/GenBank/DDBJ databases">
        <title>REHAB project genomes.</title>
        <authorList>
            <person name="Shaw L.P."/>
        </authorList>
    </citation>
    <scope>NUCLEOTIDE SEQUENCE</scope>
    <source>
        <strain evidence="17 19">RHB10-C12</strain>
        <strain evidence="14">RHBSTW-00474</strain>
        <plasmid evidence="17">pRHB10-C12_2</plasmid>
        <plasmid evidence="19">prhb10-c12_2</plasmid>
        <plasmid evidence="14">pRHBSTW-00474_8</plasmid>
    </source>
</reference>
<evidence type="ECO:0000313" key="6">
    <source>
        <dbReference type="EMBL" id="AKD26921.1"/>
    </source>
</evidence>
<dbReference type="EMBL" id="RTJF01000054">
    <property type="protein sequence ID" value="MJL96125.1"/>
    <property type="molecule type" value="Genomic_DNA"/>
</dbReference>
<geneLocation type="plasmid" evidence="5">
    <name>unnamed</name>
</geneLocation>
<evidence type="ECO:0000256" key="1">
    <source>
        <dbReference type="ARBA" id="ARBA00022908"/>
    </source>
</evidence>
<proteinExistence type="predicted"/>
<dbReference type="GO" id="GO:0003677">
    <property type="term" value="F:DNA binding"/>
    <property type="evidence" value="ECO:0007669"/>
    <property type="project" value="InterPro"/>
</dbReference>
<evidence type="ECO:0000313" key="22">
    <source>
        <dbReference type="Proteomes" id="UP000622722"/>
    </source>
</evidence>
<dbReference type="PANTHER" id="PTHR30349:SF90">
    <property type="entry name" value="TYROSINE RECOMBINASE XERD"/>
    <property type="match status" value="1"/>
</dbReference>
<dbReference type="Proteomes" id="UP000622722">
    <property type="component" value="Unassembled WGS sequence"/>
</dbReference>
<evidence type="ECO:0000313" key="14">
    <source>
        <dbReference type="EMBL" id="MBA7721440.1"/>
    </source>
</evidence>
<evidence type="ECO:0000313" key="18">
    <source>
        <dbReference type="EMBL" id="VUD38951.1"/>
    </source>
</evidence>
<feature type="active site" description="O-(3'-phospho-DNA)-tyrosine intermediate" evidence="3">
    <location>
        <position position="212"/>
    </location>
</feature>
<keyword evidence="2" id="KW-0233">DNA recombination</keyword>
<evidence type="ECO:0000313" key="9">
    <source>
        <dbReference type="EMBL" id="EFB3618679.1"/>
    </source>
</evidence>
<name>A0A061YCS5_ECOLX</name>
<accession>A0A061YCS5</accession>
<dbReference type="Proteomes" id="UP000600030">
    <property type="component" value="Unassembled WGS sequence"/>
</dbReference>
<dbReference type="EMBL" id="CP057907">
    <property type="protein sequence ID" value="QMO43805.1"/>
    <property type="molecule type" value="Genomic_DNA"/>
</dbReference>
<dbReference type="EMBL" id="AASCJS010000052">
    <property type="protein sequence ID" value="EFA9848439.1"/>
    <property type="molecule type" value="Genomic_DNA"/>
</dbReference>
<dbReference type="EMBL" id="DABGKQ010000082">
    <property type="protein sequence ID" value="HAJ5807597.1"/>
    <property type="molecule type" value="Genomic_DNA"/>
</dbReference>
<evidence type="ECO:0000256" key="2">
    <source>
        <dbReference type="ARBA" id="ARBA00023172"/>
    </source>
</evidence>
<evidence type="ECO:0000313" key="17">
    <source>
        <dbReference type="EMBL" id="QMO43805.1"/>
    </source>
</evidence>
<geneLocation type="plasmid" evidence="14">
    <name>pRHBSTW-00474_8</name>
</geneLocation>
<dbReference type="EMBL" id="CP009233">
    <property type="protein sequence ID" value="AKD26921.1"/>
    <property type="molecule type" value="Genomic_DNA"/>
</dbReference>
<evidence type="ECO:0000313" key="12">
    <source>
        <dbReference type="EMBL" id="HAH4526929.1"/>
    </source>
</evidence>
<dbReference type="EMBL" id="AASFMQ010000086">
    <property type="protein sequence ID" value="EFB3618679.1"/>
    <property type="molecule type" value="Genomic_DNA"/>
</dbReference>
<evidence type="ECO:0000313" key="21">
    <source>
        <dbReference type="Proteomes" id="UP000543252"/>
    </source>
</evidence>
<dbReference type="Proteomes" id="UP000514754">
    <property type="component" value="Plasmid pRHB10-C12_2"/>
</dbReference>
<reference evidence="18" key="6">
    <citation type="submission" date="2019-06" db="EMBL/GenBank/DDBJ databases">
        <authorList>
            <consortium name="Pathogen Informatics"/>
        </authorList>
    </citation>
    <scope>NUCLEOTIDE SEQUENCE [LARGE SCALE GENOMIC DNA]</scope>
    <source>
        <strain evidence="18">VREC-hospital6490038</strain>
        <plasmid evidence="18">1</plasmid>
    </source>
</reference>
<evidence type="ECO:0000313" key="13">
    <source>
        <dbReference type="EMBL" id="HAJ5807597.1"/>
    </source>
</evidence>
<evidence type="ECO:0000313" key="11">
    <source>
        <dbReference type="EMBL" id="HAH1421392.1"/>
    </source>
</evidence>
<dbReference type="Proteomes" id="UP000523388">
    <property type="component" value="Unassembled WGS sequence"/>
</dbReference>
<dbReference type="Proteomes" id="UP000885382">
    <property type="component" value="Unassembled WGS sequence"/>
</dbReference>
<keyword evidence="1" id="KW-0229">DNA integration</keyword>
<reference evidence="6" key="1">
    <citation type="journal article" date="2015" name="Antimicrob. Agents Chemother.">
        <title>Complete nucleotide sequences of bla(CTX-M)-harboring IncF plasmids from community-associated Escherichia coli strains in the United States.</title>
        <authorList>
            <person name="Li J.J."/>
            <person name="Spychala C.N."/>
            <person name="Hu F."/>
            <person name="Sheng J.F."/>
            <person name="Doi Y."/>
        </authorList>
    </citation>
    <scope>NUCLEOTIDE SEQUENCE</scope>
    <source>
        <strain evidence="6">CA08</strain>
        <plasmid evidence="6">pCA08</plasmid>
    </source>
</reference>
<dbReference type="EMBL" id="JABXPW010000008">
    <property type="protein sequence ID" value="MBA7721440.1"/>
    <property type="molecule type" value="Genomic_DNA"/>
</dbReference>
<geneLocation type="plasmid" evidence="6">
    <name>pCA08</name>
</geneLocation>
<dbReference type="Gene3D" id="1.10.443.10">
    <property type="entry name" value="Intergrase catalytic core"/>
    <property type="match status" value="1"/>
</dbReference>
<evidence type="ECO:0000313" key="7">
    <source>
        <dbReference type="EMBL" id="CAD6024874.1"/>
    </source>
</evidence>
<dbReference type="EMBL" id="JAOVKC010000055">
    <property type="protein sequence ID" value="MCV5624808.1"/>
    <property type="molecule type" value="Genomic_DNA"/>
</dbReference>
<dbReference type="EMBL" id="AAXDPX010000052">
    <property type="protein sequence ID" value="EGO6681463.1"/>
    <property type="molecule type" value="Genomic_DNA"/>
</dbReference>
<dbReference type="PROSITE" id="PS51898">
    <property type="entry name" value="TYR_RECOMBINASE"/>
    <property type="match status" value="1"/>
</dbReference>
<evidence type="ECO:0000313" key="23">
    <source>
        <dbReference type="Proteomes" id="UP000842519"/>
    </source>
</evidence>
<dbReference type="SUPFAM" id="SSF56349">
    <property type="entry name" value="DNA breaking-rejoining enzymes"/>
    <property type="match status" value="1"/>
</dbReference>
<dbReference type="AlphaFoldDB" id="A0A061YCS5"/>
<dbReference type="PATRIC" id="fig|562.10476.peg.5292"/>
<reference evidence="7" key="10">
    <citation type="submission" date="2020-09" db="EMBL/GenBank/DDBJ databases">
        <authorList>
            <person name="Page A."/>
            <person name="Bastkowski S."/>
        </authorList>
    </citation>
    <scope>NUCLEOTIDE SEQUENCE [LARGE SCALE GENOMIC DNA]</scope>
    <source>
        <strain evidence="7">L6_E562_ETEC</strain>
        <plasmid evidence="7">3</plasmid>
    </source>
</reference>
<dbReference type="EMBL" id="DABBJX010000053">
    <property type="protein sequence ID" value="HAH4526929.1"/>
    <property type="molecule type" value="Genomic_DNA"/>
</dbReference>
<evidence type="ECO:0000313" key="8">
    <source>
        <dbReference type="EMBL" id="EFA9848439.1"/>
    </source>
</evidence>
<reference evidence="5" key="2">
    <citation type="journal article" date="2015" name="Int. J. Med. Microbiol.">
        <title>Heterogenic virulence in a diarrheagenic Escherichia coli: evidence for an EPEC expressing heat-labile toxin of ETEC.</title>
        <authorList>
            <person name="Dutta S."/>
            <person name="Pazhani G.P."/>
            <person name="Nataro J.P."/>
            <person name="Ramamurthy T."/>
        </authorList>
    </citation>
    <scope>NUCLEOTIDE SEQUENCE</scope>
    <source>
        <strain evidence="5">639</strain>
        <plasmid evidence="5">unnamed</plasmid>
    </source>
</reference>
<dbReference type="Proteomes" id="UP000844228">
    <property type="component" value="Unassembled WGS sequence"/>
</dbReference>
<geneLocation type="plasmid" evidence="17">
    <name>pRHB10-C12_2</name>
</geneLocation>
<dbReference type="InterPro" id="IPR016423">
    <property type="entry name" value="Resolvase_Rsv"/>
</dbReference>
<evidence type="ECO:0000313" key="10">
    <source>
        <dbReference type="EMBL" id="EGO6681463.1"/>
    </source>
</evidence>
<sequence length="246" mass="28164">MNNVIPLQNSPERVSLLPIAPGVDFATALSLRRMATSTGATPAYLLAPEVSALLFYMPDQRHHMLFATLWNTGMRIGEARMLTPESFDLDGVRPFVRILSEKVRARRGRPPKDEVRLVPLTDISYVRQMESWMITTRPRRREPLWAVTDETMRNWLKQAVRRAEADGVHFSIPVTPHTFRHSYIMHMLYHRQPRKVIQALAGHRDPRSMEVYTRVFALDMAATLAVPFTGDGRDAAEILRTLPPLK</sequence>
<reference evidence="11 23" key="4">
    <citation type="journal article" date="2018" name="Genome Biol.">
        <title>SKESA: strategic k-mer extension for scrupulous assemblies.</title>
        <authorList>
            <person name="Souvorov A."/>
            <person name="Agarwala R."/>
            <person name="Lipman D.J."/>
        </authorList>
    </citation>
    <scope>NUCLEOTIDE SEQUENCE [LARGE SCALE GENOMIC DNA]</scope>
    <source>
        <strain evidence="12">EC00763</strain>
        <strain evidence="13">Ecoli[ST-405]</strain>
        <strain evidence="23">ecoli[ST-405]</strain>
        <strain evidence="11">W1_5_ERB1</strain>
    </source>
</reference>
<dbReference type="Proteomes" id="UP000842519">
    <property type="component" value="Unassembled WGS sequence"/>
</dbReference>
<dbReference type="EMBL" id="DABALL010000063">
    <property type="protein sequence ID" value="HAH1421392.1"/>
    <property type="molecule type" value="Genomic_DNA"/>
</dbReference>
<dbReference type="CDD" id="cd00397">
    <property type="entry name" value="DNA_BRE_C"/>
    <property type="match status" value="1"/>
</dbReference>
<dbReference type="InterPro" id="IPR050090">
    <property type="entry name" value="Tyrosine_recombinase_XerCD"/>
</dbReference>
<dbReference type="Pfam" id="PF00589">
    <property type="entry name" value="Phage_integrase"/>
    <property type="match status" value="1"/>
</dbReference>
<dbReference type="RefSeq" id="WP_001066941.1">
    <property type="nucleotide sequence ID" value="NZ_AP021999.1"/>
</dbReference>
<reference evidence="15" key="11">
    <citation type="submission" date="2023-06" db="EMBL/GenBank/DDBJ databases">
        <title>Deciphering the underlying mechanisms mediating the transmission of blaNDM gene from human to animals in China.</title>
        <authorList>
            <person name="Chen K."/>
            <person name="Chen S."/>
        </authorList>
    </citation>
    <scope>NUCLEOTIDE SEQUENCE</scope>
    <source>
        <strain evidence="15">1199</strain>
    </source>
</reference>